<feature type="coiled-coil region" evidence="1">
    <location>
        <begin position="243"/>
        <end position="277"/>
    </location>
</feature>
<dbReference type="AlphaFoldDB" id="A0A2P5EHF8"/>
<evidence type="ECO:0000313" key="2">
    <source>
        <dbReference type="EMBL" id="PON84976.1"/>
    </source>
</evidence>
<protein>
    <submittedName>
        <fullName evidence="2">Uncharacterized protein</fullName>
    </submittedName>
</protein>
<proteinExistence type="predicted"/>
<dbReference type="EMBL" id="JXTC01000154">
    <property type="protein sequence ID" value="PON84976.1"/>
    <property type="molecule type" value="Genomic_DNA"/>
</dbReference>
<reference evidence="3" key="1">
    <citation type="submission" date="2016-06" db="EMBL/GenBank/DDBJ databases">
        <title>Parallel loss of symbiosis genes in relatives of nitrogen-fixing non-legume Parasponia.</title>
        <authorList>
            <person name="Van Velzen R."/>
            <person name="Holmer R."/>
            <person name="Bu F."/>
            <person name="Rutten L."/>
            <person name="Van Zeijl A."/>
            <person name="Liu W."/>
            <person name="Santuari L."/>
            <person name="Cao Q."/>
            <person name="Sharma T."/>
            <person name="Shen D."/>
            <person name="Roswanjaya Y."/>
            <person name="Wardhani T."/>
            <person name="Kalhor M.S."/>
            <person name="Jansen J."/>
            <person name="Van den Hoogen J."/>
            <person name="Gungor B."/>
            <person name="Hartog M."/>
            <person name="Hontelez J."/>
            <person name="Verver J."/>
            <person name="Yang W.-C."/>
            <person name="Schijlen E."/>
            <person name="Repin R."/>
            <person name="Schilthuizen M."/>
            <person name="Schranz E."/>
            <person name="Heidstra R."/>
            <person name="Miyata K."/>
            <person name="Fedorova E."/>
            <person name="Kohlen W."/>
            <person name="Bisseling T."/>
            <person name="Smit S."/>
            <person name="Geurts R."/>
        </authorList>
    </citation>
    <scope>NUCLEOTIDE SEQUENCE [LARGE SCALE GENOMIC DNA]</scope>
    <source>
        <strain evidence="3">cv. RG33-2</strain>
    </source>
</reference>
<organism evidence="2 3">
    <name type="scientific">Trema orientale</name>
    <name type="common">Charcoal tree</name>
    <name type="synonym">Celtis orientalis</name>
    <dbReference type="NCBI Taxonomy" id="63057"/>
    <lineage>
        <taxon>Eukaryota</taxon>
        <taxon>Viridiplantae</taxon>
        <taxon>Streptophyta</taxon>
        <taxon>Embryophyta</taxon>
        <taxon>Tracheophyta</taxon>
        <taxon>Spermatophyta</taxon>
        <taxon>Magnoliopsida</taxon>
        <taxon>eudicotyledons</taxon>
        <taxon>Gunneridae</taxon>
        <taxon>Pentapetalae</taxon>
        <taxon>rosids</taxon>
        <taxon>fabids</taxon>
        <taxon>Rosales</taxon>
        <taxon>Cannabaceae</taxon>
        <taxon>Trema</taxon>
    </lineage>
</organism>
<sequence>MEYSHVRVLEIEIDILLSEIQVSALRIIRCVRQNKNFADEMEFLEIMEFLLKKYVDNPLTTCLRDRLRKEDPMIKWSKPLGEAMVDIGRLKQALESTINTKVHTKDVKDKGNLPDLNLALDEYLKNVLPNYVDKCVEFLKKSRSVMDYNHVRALEIELDILVSNVELSALRLLRRVCIFKNVKDKGSVEVGDMEFLESEEKSLLTILDAPDNTDLQKDIRNENKFGKELWEIVVYLGTERERLHNTNSEHEVLEKALQNYESKIPEYEQRTEEFMKMCRSATETNVLGRENRRDRDVVKITSQIDVLAEKFLEKICELKNFKDGVSVEEIKLLDMIGNTFCQSKEIAKIWMKVKGDLESYKNFFEDINARMTEFKAQMQYNVPKRQTEAETLNQYVVRLKDFMKRTWKKAPEGNGGKRQGKLSEMMQNRWIRKHAMSFRNRLVEFGTQISMFLIQYFMVSSDGKAISETLFEFATILRCLSVGNSSTVINNFVSTVQLFDRTIRPAAISDDRKAKGKETEEEEINFLLRMIMVEILRLEVACFYPNLQYEMFLNEEAYMRCCVKFEEKLERIRSKINELRMEISIPDEVLDEIKAIWNNLDLKPE</sequence>
<evidence type="ECO:0000256" key="1">
    <source>
        <dbReference type="SAM" id="Coils"/>
    </source>
</evidence>
<keyword evidence="1" id="KW-0175">Coiled coil</keyword>
<evidence type="ECO:0000313" key="3">
    <source>
        <dbReference type="Proteomes" id="UP000237000"/>
    </source>
</evidence>
<dbReference type="Proteomes" id="UP000237000">
    <property type="component" value="Unassembled WGS sequence"/>
</dbReference>
<dbReference type="InParanoid" id="A0A2P5EHF8"/>
<name>A0A2P5EHF8_TREOI</name>
<gene>
    <name evidence="2" type="ORF">TorRG33x02_192280</name>
</gene>
<dbReference type="OrthoDB" id="10289486at2759"/>
<comment type="caution">
    <text evidence="2">The sequence shown here is derived from an EMBL/GenBank/DDBJ whole genome shotgun (WGS) entry which is preliminary data.</text>
</comment>
<keyword evidence="3" id="KW-1185">Reference proteome</keyword>
<accession>A0A2P5EHF8</accession>